<evidence type="ECO:0000313" key="2">
    <source>
        <dbReference type="Proteomes" id="UP000017127"/>
    </source>
</evidence>
<reference evidence="1 2" key="1">
    <citation type="journal article" date="2013" name="Front. Microbiol.">
        <title>Comparative genomic analyses of the cyanobacterium, Lyngbya aestuarii BL J, a powerful hydrogen producer.</title>
        <authorList>
            <person name="Kothari A."/>
            <person name="Vaughn M."/>
            <person name="Garcia-Pichel F."/>
        </authorList>
    </citation>
    <scope>NUCLEOTIDE SEQUENCE [LARGE SCALE GENOMIC DNA]</scope>
    <source>
        <strain evidence="1 2">BL J</strain>
    </source>
</reference>
<accession>U7QKZ3</accession>
<dbReference type="InterPro" id="IPR011990">
    <property type="entry name" value="TPR-like_helical_dom_sf"/>
</dbReference>
<dbReference type="Proteomes" id="UP000017127">
    <property type="component" value="Unassembled WGS sequence"/>
</dbReference>
<evidence type="ECO:0008006" key="3">
    <source>
        <dbReference type="Google" id="ProtNLM"/>
    </source>
</evidence>
<organism evidence="1 2">
    <name type="scientific">Lyngbya aestuarii BL J</name>
    <dbReference type="NCBI Taxonomy" id="1348334"/>
    <lineage>
        <taxon>Bacteria</taxon>
        <taxon>Bacillati</taxon>
        <taxon>Cyanobacteriota</taxon>
        <taxon>Cyanophyceae</taxon>
        <taxon>Oscillatoriophycideae</taxon>
        <taxon>Oscillatoriales</taxon>
        <taxon>Microcoleaceae</taxon>
        <taxon>Lyngbya</taxon>
    </lineage>
</organism>
<comment type="caution">
    <text evidence="1">The sequence shown here is derived from an EMBL/GenBank/DDBJ whole genome shotgun (WGS) entry which is preliminary data.</text>
</comment>
<evidence type="ECO:0000313" key="1">
    <source>
        <dbReference type="EMBL" id="ERT08634.1"/>
    </source>
</evidence>
<keyword evidence="2" id="KW-1185">Reference proteome</keyword>
<dbReference type="PATRIC" id="fig|1348334.3.peg.1421"/>
<sequence>MLELGRIYDLLGDKQQALAFYNKSLPLWRQVENKAGEAATLTGICSCLQTRTPMLACQDNFLLTLEVFATFDALDRGASFYTIAIASRMLCDCSLPQYSFKQGKTFDRLLGDK</sequence>
<dbReference type="Gene3D" id="1.25.40.10">
    <property type="entry name" value="Tetratricopeptide repeat domain"/>
    <property type="match status" value="1"/>
</dbReference>
<name>U7QKZ3_9CYAN</name>
<proteinExistence type="predicted"/>
<dbReference type="EMBL" id="AUZM01000009">
    <property type="protein sequence ID" value="ERT08634.1"/>
    <property type="molecule type" value="Genomic_DNA"/>
</dbReference>
<protein>
    <recommendedName>
        <fullName evidence="3">Tetratricopeptide repeat family protein</fullName>
    </recommendedName>
</protein>
<gene>
    <name evidence="1" type="ORF">M595_1457</name>
</gene>
<dbReference type="AlphaFoldDB" id="U7QKZ3"/>